<proteinExistence type="predicted"/>
<dbReference type="InterPro" id="IPR036623">
    <property type="entry name" value="Hemimethylated_DNA-bd_sf"/>
</dbReference>
<dbReference type="GO" id="GO:0005737">
    <property type="term" value="C:cytoplasm"/>
    <property type="evidence" value="ECO:0007669"/>
    <property type="project" value="TreeGrafter"/>
</dbReference>
<comment type="caution">
    <text evidence="9">The sequence shown here is derived from an EMBL/GenBank/DDBJ whole genome shotgun (WGS) entry which is preliminary data.</text>
</comment>
<dbReference type="PROSITE" id="PS50076">
    <property type="entry name" value="DNAJ_2"/>
    <property type="match status" value="1"/>
</dbReference>
<gene>
    <name evidence="9" type="ORF">BP5553_08925</name>
</gene>
<dbReference type="Pfam" id="PF00226">
    <property type="entry name" value="DnaJ"/>
    <property type="match status" value="1"/>
</dbReference>
<dbReference type="InterPro" id="IPR036047">
    <property type="entry name" value="F-box-like_dom_sf"/>
</dbReference>
<organism evidence="9 10">
    <name type="scientific">Venustampulla echinocandica</name>
    <dbReference type="NCBI Taxonomy" id="2656787"/>
    <lineage>
        <taxon>Eukaryota</taxon>
        <taxon>Fungi</taxon>
        <taxon>Dikarya</taxon>
        <taxon>Ascomycota</taxon>
        <taxon>Pezizomycotina</taxon>
        <taxon>Leotiomycetes</taxon>
        <taxon>Helotiales</taxon>
        <taxon>Pleuroascaceae</taxon>
        <taxon>Venustampulla</taxon>
    </lineage>
</organism>
<dbReference type="SUPFAM" id="SSF141255">
    <property type="entry name" value="YccV-like"/>
    <property type="match status" value="1"/>
</dbReference>
<dbReference type="InterPro" id="IPR001623">
    <property type="entry name" value="DnaJ_domain"/>
</dbReference>
<dbReference type="PROSITE" id="PS50157">
    <property type="entry name" value="ZINC_FINGER_C2H2_2"/>
    <property type="match status" value="1"/>
</dbReference>
<dbReference type="PANTHER" id="PTHR44029:SF1">
    <property type="entry name" value="DNAJ HOMOLOG SUBFAMILY C MEMBER 21"/>
    <property type="match status" value="1"/>
</dbReference>
<accession>A0A370TDC8</accession>
<protein>
    <submittedName>
        <fullName evidence="9">Uncharacterized protein</fullName>
    </submittedName>
</protein>
<dbReference type="SUPFAM" id="SSF57667">
    <property type="entry name" value="beta-beta-alpha zinc fingers"/>
    <property type="match status" value="1"/>
</dbReference>
<dbReference type="GeneID" id="43601774"/>
<dbReference type="OrthoDB" id="28868at2759"/>
<dbReference type="Pfam" id="PF12937">
    <property type="entry name" value="F-box-like"/>
    <property type="match status" value="1"/>
</dbReference>
<dbReference type="InterPro" id="IPR036869">
    <property type="entry name" value="J_dom_sf"/>
</dbReference>
<dbReference type="NCBIfam" id="TIGR02097">
    <property type="entry name" value="yccV"/>
    <property type="match status" value="1"/>
</dbReference>
<feature type="compositionally biased region" description="Polar residues" evidence="5">
    <location>
        <begin position="452"/>
        <end position="462"/>
    </location>
</feature>
<dbReference type="InterPro" id="IPR054076">
    <property type="entry name" value="ZUO1-like_ZHD"/>
</dbReference>
<dbReference type="InterPro" id="IPR051964">
    <property type="entry name" value="Chaperone_stress_response"/>
</dbReference>
<dbReference type="InterPro" id="IPR011722">
    <property type="entry name" value="Hemimethylated_DNA-bd_dom"/>
</dbReference>
<dbReference type="GO" id="GO:0003677">
    <property type="term" value="F:DNA binding"/>
    <property type="evidence" value="ECO:0007669"/>
    <property type="project" value="InterPro"/>
</dbReference>
<dbReference type="InterPro" id="IPR036236">
    <property type="entry name" value="Znf_C2H2_sf"/>
</dbReference>
<name>A0A370TDC8_9HELO</name>
<keyword evidence="1" id="KW-0479">Metal-binding</keyword>
<reference evidence="9 10" key="1">
    <citation type="journal article" date="2018" name="IMA Fungus">
        <title>IMA Genome-F 9: Draft genome sequence of Annulohypoxylon stygium, Aspergillus mulundensis, Berkeleyomyces basicola (syn. Thielaviopsis basicola), Ceratocystis smalleyi, two Cercospora beticola strains, Coleophoma cylindrospora, Fusarium fracticaudum, Phialophora cf. hyalina, and Morchella septimelata.</title>
        <authorList>
            <person name="Wingfield B.D."/>
            <person name="Bills G.F."/>
            <person name="Dong Y."/>
            <person name="Huang W."/>
            <person name="Nel W.J."/>
            <person name="Swalarsk-Parry B.S."/>
            <person name="Vaghefi N."/>
            <person name="Wilken P.M."/>
            <person name="An Z."/>
            <person name="de Beer Z.W."/>
            <person name="De Vos L."/>
            <person name="Chen L."/>
            <person name="Duong T.A."/>
            <person name="Gao Y."/>
            <person name="Hammerbacher A."/>
            <person name="Kikkert J.R."/>
            <person name="Li Y."/>
            <person name="Li H."/>
            <person name="Li K."/>
            <person name="Li Q."/>
            <person name="Liu X."/>
            <person name="Ma X."/>
            <person name="Naidoo K."/>
            <person name="Pethybridge S.J."/>
            <person name="Sun J."/>
            <person name="Steenkamp E.T."/>
            <person name="van der Nest M.A."/>
            <person name="van Wyk S."/>
            <person name="Wingfield M.J."/>
            <person name="Xiong C."/>
            <person name="Yue Q."/>
            <person name="Zhang X."/>
        </authorList>
    </citation>
    <scope>NUCLEOTIDE SEQUENCE [LARGE SCALE GENOMIC DNA]</scope>
    <source>
        <strain evidence="9 10">BP 5553</strain>
    </source>
</reference>
<dbReference type="Gene3D" id="1.20.1280.50">
    <property type="match status" value="1"/>
</dbReference>
<dbReference type="Pfam" id="PF12171">
    <property type="entry name" value="zf-C2H2_jaz"/>
    <property type="match status" value="1"/>
</dbReference>
<evidence type="ECO:0000313" key="10">
    <source>
        <dbReference type="Proteomes" id="UP000254866"/>
    </source>
</evidence>
<dbReference type="Gene3D" id="2.30.30.390">
    <property type="entry name" value="Hemimethylated DNA-binding domain"/>
    <property type="match status" value="1"/>
</dbReference>
<feature type="domain" description="F-box" evidence="8">
    <location>
        <begin position="656"/>
        <end position="703"/>
    </location>
</feature>
<dbReference type="SUPFAM" id="SSF46565">
    <property type="entry name" value="Chaperone J-domain"/>
    <property type="match status" value="1"/>
</dbReference>
<dbReference type="RefSeq" id="XP_031866191.1">
    <property type="nucleotide sequence ID" value="XM_032017548.1"/>
</dbReference>
<dbReference type="Gene3D" id="3.30.160.60">
    <property type="entry name" value="Classic Zinc Finger"/>
    <property type="match status" value="1"/>
</dbReference>
<dbReference type="PROSITE" id="PS00636">
    <property type="entry name" value="DNAJ_1"/>
    <property type="match status" value="1"/>
</dbReference>
<dbReference type="Proteomes" id="UP000254866">
    <property type="component" value="Unassembled WGS sequence"/>
</dbReference>
<dbReference type="InterPro" id="IPR013087">
    <property type="entry name" value="Znf_C2H2_type"/>
</dbReference>
<dbReference type="GO" id="GO:0008270">
    <property type="term" value="F:zinc ion binding"/>
    <property type="evidence" value="ECO:0007669"/>
    <property type="project" value="UniProtKB-KW"/>
</dbReference>
<dbReference type="Pfam" id="PF13369">
    <property type="entry name" value="Transglut_core2"/>
    <property type="match status" value="1"/>
</dbReference>
<keyword evidence="3" id="KW-0862">Zinc</keyword>
<dbReference type="SMART" id="SM00271">
    <property type="entry name" value="DnaJ"/>
    <property type="match status" value="1"/>
</dbReference>
<sequence length="1253" mass="141801">MGAQQSSAHGAPPNANAADVKTCYYEVLGVDRQATDDEVKKAYRKKALELHPDRNYGDVENATAKFAEVQSAHEVLSDPQERAWYDSHRESILRGDAGGAEDSFEHNARMTSAGDIVSLIAKFNTSVPFTDAPNGFYGSLQGTFESLAAEEDSACDWAGLEAMEYPGFGGAEDSYEDVVKDFYRVWINFSTKKSFSWRDAYRTSDAPDRATRRLIEKENKRLREEGIREFNDAVRSLVAFARKRDPRYIQNAQSEADRQKILRDAASAQAARSRAANQAKFQDHIIPDWARSQEEEEGVDEFTESEESEVEHIECVVCGKTFKSEKQYETHEKSKKHTKAVQQLQREMRRENKLLNLDSPTTGSTPSTPIPEFDNLEVDTMDNEAKSAISQANGGVVIPPGDDGDIPAAARADDLVDHNIAMEVHVKSTPDSVSVSSEIDDEYAPREDVESRFQSLTGTDPVQSDRGIDPAAGSDSGGRSNTQPKLGKAKAKRAKKAAKDAKEPDGGNEVIVLPGPRYANVLTSSSINVRHVQSRLRRRPNCLIISKSITMLNLHQRPARERTMLIMAPLEVPTATLYDALLFTSYIQSWLVQSLSRYLNGKKPIYWNRAGGVWGIASNPNRHKDSPITGGPRIYPEAMPQRDVLTLRDLGRHQKVLSLNDLPDEVLQHILYYLSAQDVLSNIQRISKRFYALSNQPLLWRHHCHTAFTYWDLKHRIRQKFSGEVADVDWKPLYMHRCRIDRETTKILDSILQGQVDRIKKFKVIANFGYDAKDTLLRHCHAPDEAEDVLARRYYANAVLDHLHRSEALVEWGKIARGEIVPLERALGSFDLFVLHDQFGDLEEISEILDNLVAQLRIEYPEFGQLSTRKKAIATVTFLRTHNLTGIATEVAYRDLQNNYIGIALQDREHPSLPLISVAIFCAVAQRLGFDARCCGIPNHVHALVFPPRHETLDGRSLMGTESSPEPMYLDPYRSDREIPLEGLQRMLSAWGIQPTDYDRFLAESSAASLILRTSRNILATVHEFRGHGGDAENTGHPTIRLHANPFADMENAFYSALWANFIFGRPIPSSDGYNQRHFIPLILERFERLYPMDASLIEQYICPLFNNPSNAEHWELHEALRVVHAADQTPKQLRLRNTTAARDGVKYKVGQVFRHRRYAYTAVITGWDIECGMGSDWIAYNGVDSLSRGRHQSFYHALVEDTSIRYVAEENIDIMEPEVPVSLMSLAGRFFKRWDQDRRLFVSNIRDEYPED</sequence>
<dbReference type="InterPro" id="IPR032698">
    <property type="entry name" value="SirB1_N"/>
</dbReference>
<dbReference type="FunFam" id="1.10.287.110:FF:000046">
    <property type="entry name" value="dnaJ homolog subfamily C member 21"/>
    <property type="match status" value="1"/>
</dbReference>
<dbReference type="Gene3D" id="1.10.287.110">
    <property type="entry name" value="DnaJ domain"/>
    <property type="match status" value="1"/>
</dbReference>
<evidence type="ECO:0000259" key="6">
    <source>
        <dbReference type="PROSITE" id="PS50076"/>
    </source>
</evidence>
<dbReference type="PROSITE" id="PS50181">
    <property type="entry name" value="FBOX"/>
    <property type="match status" value="1"/>
</dbReference>
<evidence type="ECO:0000259" key="7">
    <source>
        <dbReference type="PROSITE" id="PS50157"/>
    </source>
</evidence>
<dbReference type="Pfam" id="PF21884">
    <property type="entry name" value="ZUO1-like_ZHD"/>
    <property type="match status" value="1"/>
</dbReference>
<dbReference type="SUPFAM" id="SSF81383">
    <property type="entry name" value="F-box domain"/>
    <property type="match status" value="1"/>
</dbReference>
<evidence type="ECO:0000313" key="9">
    <source>
        <dbReference type="EMBL" id="RDL32469.1"/>
    </source>
</evidence>
<dbReference type="CDD" id="cd06257">
    <property type="entry name" value="DnaJ"/>
    <property type="match status" value="1"/>
</dbReference>
<evidence type="ECO:0000256" key="3">
    <source>
        <dbReference type="ARBA" id="ARBA00022833"/>
    </source>
</evidence>
<dbReference type="AlphaFoldDB" id="A0A370TDC8"/>
<dbReference type="InterPro" id="IPR003604">
    <property type="entry name" value="Matrin/U1-like-C_Znf_C2H2"/>
</dbReference>
<dbReference type="InterPro" id="IPR001810">
    <property type="entry name" value="F-box_dom"/>
</dbReference>
<feature type="compositionally biased region" description="Basic residues" evidence="5">
    <location>
        <begin position="487"/>
        <end position="496"/>
    </location>
</feature>
<dbReference type="InterPro" id="IPR022755">
    <property type="entry name" value="Znf_C2H2_jaz"/>
</dbReference>
<dbReference type="Pfam" id="PF08755">
    <property type="entry name" value="YccV-like"/>
    <property type="match status" value="1"/>
</dbReference>
<evidence type="ECO:0000256" key="5">
    <source>
        <dbReference type="SAM" id="MobiDB-lite"/>
    </source>
</evidence>
<dbReference type="EMBL" id="NPIC01000010">
    <property type="protein sequence ID" value="RDL32469.1"/>
    <property type="molecule type" value="Genomic_DNA"/>
</dbReference>
<evidence type="ECO:0000256" key="4">
    <source>
        <dbReference type="PROSITE-ProRule" id="PRU00042"/>
    </source>
</evidence>
<keyword evidence="2 4" id="KW-0863">Zinc-finger</keyword>
<dbReference type="PRINTS" id="PR00625">
    <property type="entry name" value="JDOMAIN"/>
</dbReference>
<evidence type="ECO:0000256" key="1">
    <source>
        <dbReference type="ARBA" id="ARBA00022723"/>
    </source>
</evidence>
<feature type="region of interest" description="Disordered" evidence="5">
    <location>
        <begin position="428"/>
        <end position="509"/>
    </location>
</feature>
<dbReference type="SMART" id="SM00992">
    <property type="entry name" value="YccV-like"/>
    <property type="match status" value="1"/>
</dbReference>
<evidence type="ECO:0000259" key="8">
    <source>
        <dbReference type="PROSITE" id="PS50181"/>
    </source>
</evidence>
<dbReference type="InterPro" id="IPR018253">
    <property type="entry name" value="DnaJ_domain_CS"/>
</dbReference>
<dbReference type="SMART" id="SM00451">
    <property type="entry name" value="ZnF_U1"/>
    <property type="match status" value="1"/>
</dbReference>
<evidence type="ECO:0000256" key="2">
    <source>
        <dbReference type="ARBA" id="ARBA00022771"/>
    </source>
</evidence>
<feature type="domain" description="J" evidence="6">
    <location>
        <begin position="23"/>
        <end position="89"/>
    </location>
</feature>
<dbReference type="PANTHER" id="PTHR44029">
    <property type="entry name" value="DNAJ HOMOLOG SUBFAMILY C MEMBER 21"/>
    <property type="match status" value="1"/>
</dbReference>
<dbReference type="PROSITE" id="PS00028">
    <property type="entry name" value="ZINC_FINGER_C2H2_1"/>
    <property type="match status" value="1"/>
</dbReference>
<feature type="domain" description="C2H2-type" evidence="7">
    <location>
        <begin position="313"/>
        <end position="342"/>
    </location>
</feature>
<keyword evidence="10" id="KW-1185">Reference proteome</keyword>
<dbReference type="STRING" id="2656787.A0A370TDC8"/>